<keyword evidence="4 12" id="KW-0732">Signal</keyword>
<keyword evidence="8" id="KW-0675">Receptor</keyword>
<evidence type="ECO:0000256" key="8">
    <source>
        <dbReference type="ARBA" id="ARBA00023170"/>
    </source>
</evidence>
<dbReference type="SMART" id="SM00409">
    <property type="entry name" value="IG"/>
    <property type="match status" value="2"/>
</dbReference>
<dbReference type="Gene3D" id="2.60.40.10">
    <property type="entry name" value="Immunoglobulins"/>
    <property type="match status" value="2"/>
</dbReference>
<dbReference type="GO" id="GO:0042130">
    <property type="term" value="P:negative regulation of T cell proliferation"/>
    <property type="evidence" value="ECO:0007669"/>
    <property type="project" value="TreeGrafter"/>
</dbReference>
<dbReference type="RefSeq" id="XP_026100195.1">
    <property type="nucleotide sequence ID" value="XM_026244410.1"/>
</dbReference>
<evidence type="ECO:0000256" key="5">
    <source>
        <dbReference type="ARBA" id="ARBA00022989"/>
    </source>
</evidence>
<feature type="chain" id="PRO_5028339851" evidence="12">
    <location>
        <begin position="17"/>
        <end position="283"/>
    </location>
</feature>
<dbReference type="GO" id="GO:0006955">
    <property type="term" value="P:immune response"/>
    <property type="evidence" value="ECO:0007669"/>
    <property type="project" value="TreeGrafter"/>
</dbReference>
<evidence type="ECO:0000259" key="13">
    <source>
        <dbReference type="PROSITE" id="PS50835"/>
    </source>
</evidence>
<dbReference type="SMART" id="SM00406">
    <property type="entry name" value="IGv"/>
    <property type="match status" value="1"/>
</dbReference>
<protein>
    <submittedName>
        <fullName evidence="15">Uncharacterized protein LOC113071042</fullName>
    </submittedName>
</protein>
<accession>A0A6P6MU47</accession>
<comment type="subcellular location">
    <subcellularLocation>
        <location evidence="1">Cell membrane</location>
        <topology evidence="1">Single-pass type I membrane protein</topology>
    </subcellularLocation>
</comment>
<dbReference type="GeneID" id="113071042"/>
<keyword evidence="9" id="KW-0325">Glycoprotein</keyword>
<dbReference type="GO" id="GO:0007166">
    <property type="term" value="P:cell surface receptor signaling pathway"/>
    <property type="evidence" value="ECO:0007669"/>
    <property type="project" value="TreeGrafter"/>
</dbReference>
<keyword evidence="7" id="KW-1015">Disulfide bond</keyword>
<dbReference type="SMART" id="SM00408">
    <property type="entry name" value="IGc2"/>
    <property type="match status" value="2"/>
</dbReference>
<dbReference type="InterPro" id="IPR036179">
    <property type="entry name" value="Ig-like_dom_sf"/>
</dbReference>
<keyword evidence="10" id="KW-0393">Immunoglobulin domain</keyword>
<organism evidence="14 15">
    <name type="scientific">Carassius auratus</name>
    <name type="common">Goldfish</name>
    <dbReference type="NCBI Taxonomy" id="7957"/>
    <lineage>
        <taxon>Eukaryota</taxon>
        <taxon>Metazoa</taxon>
        <taxon>Chordata</taxon>
        <taxon>Craniata</taxon>
        <taxon>Vertebrata</taxon>
        <taxon>Euteleostomi</taxon>
        <taxon>Actinopterygii</taxon>
        <taxon>Neopterygii</taxon>
        <taxon>Teleostei</taxon>
        <taxon>Ostariophysi</taxon>
        <taxon>Cypriniformes</taxon>
        <taxon>Cyprinidae</taxon>
        <taxon>Cyprininae</taxon>
        <taxon>Carassius</taxon>
    </lineage>
</organism>
<dbReference type="KEGG" id="caua:113071042"/>
<sequence>MKVCWILALFLTGASSVSVVLNHPASLPCGGGEKVVWRKIFPIKATVAECQKRKCIIKESFLQRFSIMHEKNNSLFLKSVKYNDLGQYVCSRDGIDKHVNLEVVVPINVTSVELENVTLPCYADTQSDVRDVTWLHNEQKALHYTTDRGSIPGLGYEERVSLTEDGFRDGDVSLTITGVHQTDAGLYRCFVRDETDRGYPHAYMLHVIKKLIKAEGNQTEGSNKEKRTRIGLLLPFSLLICSLLILLCCKKLASPTEETTDNKPVQESDQKHSTRPFYSGDES</sequence>
<feature type="signal peptide" evidence="12">
    <location>
        <begin position="1"/>
        <end position="16"/>
    </location>
</feature>
<dbReference type="PANTHER" id="PTHR25466">
    <property type="entry name" value="T-LYMPHOCYTE ACTIVATION ANTIGEN"/>
    <property type="match status" value="1"/>
</dbReference>
<dbReference type="InterPro" id="IPR003599">
    <property type="entry name" value="Ig_sub"/>
</dbReference>
<dbReference type="SUPFAM" id="SSF48726">
    <property type="entry name" value="Immunoglobulin"/>
    <property type="match status" value="2"/>
</dbReference>
<reference evidence="15" key="1">
    <citation type="submission" date="2025-08" db="UniProtKB">
        <authorList>
            <consortium name="RefSeq"/>
        </authorList>
    </citation>
    <scope>IDENTIFICATION</scope>
    <source>
        <strain evidence="15">Wakin</strain>
        <tissue evidence="15">Muscle</tissue>
    </source>
</reference>
<evidence type="ECO:0000256" key="11">
    <source>
        <dbReference type="SAM" id="MobiDB-lite"/>
    </source>
</evidence>
<keyword evidence="2" id="KW-1003">Cell membrane</keyword>
<dbReference type="OrthoDB" id="8836910at2759"/>
<evidence type="ECO:0000313" key="15">
    <source>
        <dbReference type="RefSeq" id="XP_026100195.1"/>
    </source>
</evidence>
<dbReference type="InterPro" id="IPR013106">
    <property type="entry name" value="Ig_V-set"/>
</dbReference>
<dbReference type="GO" id="GO:0071222">
    <property type="term" value="P:cellular response to lipopolysaccharide"/>
    <property type="evidence" value="ECO:0007669"/>
    <property type="project" value="TreeGrafter"/>
</dbReference>
<keyword evidence="14" id="KW-1185">Reference proteome</keyword>
<dbReference type="PANTHER" id="PTHR25466:SF11">
    <property type="entry name" value="GALECTIN 17-RELATED"/>
    <property type="match status" value="1"/>
</dbReference>
<dbReference type="GO" id="GO:0009897">
    <property type="term" value="C:external side of plasma membrane"/>
    <property type="evidence" value="ECO:0007669"/>
    <property type="project" value="TreeGrafter"/>
</dbReference>
<evidence type="ECO:0000256" key="12">
    <source>
        <dbReference type="SAM" id="SignalP"/>
    </source>
</evidence>
<dbReference type="Proteomes" id="UP000515129">
    <property type="component" value="Chromosome 5"/>
</dbReference>
<dbReference type="InterPro" id="IPR013783">
    <property type="entry name" value="Ig-like_fold"/>
</dbReference>
<dbReference type="GO" id="GO:0042102">
    <property type="term" value="P:positive regulation of T cell proliferation"/>
    <property type="evidence" value="ECO:0007669"/>
    <property type="project" value="TreeGrafter"/>
</dbReference>
<keyword evidence="6" id="KW-0472">Membrane</keyword>
<evidence type="ECO:0000256" key="3">
    <source>
        <dbReference type="ARBA" id="ARBA00022692"/>
    </source>
</evidence>
<evidence type="ECO:0000313" key="14">
    <source>
        <dbReference type="Proteomes" id="UP000515129"/>
    </source>
</evidence>
<evidence type="ECO:0000256" key="2">
    <source>
        <dbReference type="ARBA" id="ARBA00022475"/>
    </source>
</evidence>
<dbReference type="AlphaFoldDB" id="A0A6P6MU47"/>
<proteinExistence type="predicted"/>
<gene>
    <name evidence="15" type="primary">LOC113071042</name>
</gene>
<dbReference type="Pfam" id="PF07686">
    <property type="entry name" value="V-set"/>
    <property type="match status" value="1"/>
</dbReference>
<dbReference type="InterPro" id="IPR007110">
    <property type="entry name" value="Ig-like_dom"/>
</dbReference>
<evidence type="ECO:0000256" key="6">
    <source>
        <dbReference type="ARBA" id="ARBA00023136"/>
    </source>
</evidence>
<feature type="compositionally biased region" description="Basic and acidic residues" evidence="11">
    <location>
        <begin position="260"/>
        <end position="272"/>
    </location>
</feature>
<keyword evidence="3" id="KW-0812">Transmembrane</keyword>
<keyword evidence="5" id="KW-1133">Transmembrane helix</keyword>
<evidence type="ECO:0000256" key="7">
    <source>
        <dbReference type="ARBA" id="ARBA00023157"/>
    </source>
</evidence>
<dbReference type="PROSITE" id="PS50835">
    <property type="entry name" value="IG_LIKE"/>
    <property type="match status" value="1"/>
</dbReference>
<dbReference type="InterPro" id="IPR003598">
    <property type="entry name" value="Ig_sub2"/>
</dbReference>
<evidence type="ECO:0000256" key="9">
    <source>
        <dbReference type="ARBA" id="ARBA00023180"/>
    </source>
</evidence>
<feature type="region of interest" description="Disordered" evidence="11">
    <location>
        <begin position="257"/>
        <end position="283"/>
    </location>
</feature>
<evidence type="ECO:0000256" key="10">
    <source>
        <dbReference type="ARBA" id="ARBA00023319"/>
    </source>
</evidence>
<feature type="domain" description="Ig-like" evidence="13">
    <location>
        <begin position="115"/>
        <end position="206"/>
    </location>
</feature>
<dbReference type="InterPro" id="IPR051713">
    <property type="entry name" value="T-cell_Activation_Regulation"/>
</dbReference>
<evidence type="ECO:0000256" key="4">
    <source>
        <dbReference type="ARBA" id="ARBA00022729"/>
    </source>
</evidence>
<dbReference type="GO" id="GO:0031295">
    <property type="term" value="P:T cell costimulation"/>
    <property type="evidence" value="ECO:0007669"/>
    <property type="project" value="TreeGrafter"/>
</dbReference>
<evidence type="ECO:0000256" key="1">
    <source>
        <dbReference type="ARBA" id="ARBA00004251"/>
    </source>
</evidence>
<name>A0A6P6MU47_CARAU</name>